<feature type="domain" description="YknX-like C-terminal permuted SH3-like" evidence="4">
    <location>
        <begin position="293"/>
        <end position="360"/>
    </location>
</feature>
<feature type="transmembrane region" description="Helical" evidence="2">
    <location>
        <begin position="7"/>
        <end position="25"/>
    </location>
</feature>
<organism evidence="5 6">
    <name type="scientific">Sphingobacterium corticibacter</name>
    <dbReference type="NCBI Taxonomy" id="2171749"/>
    <lineage>
        <taxon>Bacteria</taxon>
        <taxon>Pseudomonadati</taxon>
        <taxon>Bacteroidota</taxon>
        <taxon>Sphingobacteriia</taxon>
        <taxon>Sphingobacteriales</taxon>
        <taxon>Sphingobacteriaceae</taxon>
        <taxon>Sphingobacterium</taxon>
    </lineage>
</organism>
<dbReference type="NCBIfam" id="TIGR01730">
    <property type="entry name" value="RND_mfp"/>
    <property type="match status" value="1"/>
</dbReference>
<dbReference type="Gene3D" id="2.40.50.100">
    <property type="match status" value="1"/>
</dbReference>
<evidence type="ECO:0000259" key="4">
    <source>
        <dbReference type="Pfam" id="PF25989"/>
    </source>
</evidence>
<dbReference type="RefSeq" id="WP_116776460.1">
    <property type="nucleotide sequence ID" value="NZ_QDKG01000005.1"/>
</dbReference>
<evidence type="ECO:0000256" key="2">
    <source>
        <dbReference type="SAM" id="Phobius"/>
    </source>
</evidence>
<dbReference type="Gene3D" id="2.40.420.20">
    <property type="match status" value="1"/>
</dbReference>
<keyword evidence="2" id="KW-0812">Transmembrane</keyword>
<protein>
    <submittedName>
        <fullName evidence="5">Uncharacterized protein</fullName>
    </submittedName>
</protein>
<dbReference type="Gene3D" id="2.40.30.170">
    <property type="match status" value="1"/>
</dbReference>
<dbReference type="OrthoDB" id="9784685at2"/>
<dbReference type="PANTHER" id="PTHR30469">
    <property type="entry name" value="MULTIDRUG RESISTANCE PROTEIN MDTA"/>
    <property type="match status" value="1"/>
</dbReference>
<evidence type="ECO:0000313" key="5">
    <source>
        <dbReference type="EMBL" id="PVH24512.1"/>
    </source>
</evidence>
<reference evidence="5 6" key="1">
    <citation type="submission" date="2018-04" db="EMBL/GenBank/DDBJ databases">
        <title>Sphingobacterium cortibacter sp. nov.</title>
        <authorList>
            <person name="Li Y."/>
        </authorList>
    </citation>
    <scope>NUCLEOTIDE SEQUENCE [LARGE SCALE GENOMIC DNA]</scope>
    <source>
        <strain evidence="5 6">2c-3</strain>
    </source>
</reference>
<dbReference type="Proteomes" id="UP000245627">
    <property type="component" value="Unassembled WGS sequence"/>
</dbReference>
<dbReference type="Pfam" id="PF25989">
    <property type="entry name" value="YknX_C"/>
    <property type="match status" value="1"/>
</dbReference>
<feature type="domain" description="Multidrug resistance protein MdtA-like barrel-sandwich hybrid" evidence="3">
    <location>
        <begin position="74"/>
        <end position="206"/>
    </location>
</feature>
<evidence type="ECO:0000256" key="1">
    <source>
        <dbReference type="ARBA" id="ARBA00009477"/>
    </source>
</evidence>
<comment type="similarity">
    <text evidence="1">Belongs to the membrane fusion protein (MFP) (TC 8.A.1) family.</text>
</comment>
<evidence type="ECO:0000259" key="3">
    <source>
        <dbReference type="Pfam" id="PF25917"/>
    </source>
</evidence>
<keyword evidence="6" id="KW-1185">Reference proteome</keyword>
<keyword evidence="2" id="KW-1133">Transmembrane helix</keyword>
<dbReference type="Pfam" id="PF25917">
    <property type="entry name" value="BSH_RND"/>
    <property type="match status" value="1"/>
</dbReference>
<evidence type="ECO:0000313" key="6">
    <source>
        <dbReference type="Proteomes" id="UP000245627"/>
    </source>
</evidence>
<dbReference type="InterPro" id="IPR006143">
    <property type="entry name" value="RND_pump_MFP"/>
</dbReference>
<proteinExistence type="inferred from homology"/>
<keyword evidence="2" id="KW-0472">Membrane</keyword>
<dbReference type="InterPro" id="IPR058637">
    <property type="entry name" value="YknX-like_C"/>
</dbReference>
<dbReference type="EMBL" id="QDKG01000005">
    <property type="protein sequence ID" value="PVH24512.1"/>
    <property type="molecule type" value="Genomic_DNA"/>
</dbReference>
<dbReference type="InterPro" id="IPR058625">
    <property type="entry name" value="MdtA-like_BSH"/>
</dbReference>
<gene>
    <name evidence="5" type="ORF">DC487_13330</name>
</gene>
<dbReference type="GO" id="GO:0015562">
    <property type="term" value="F:efflux transmembrane transporter activity"/>
    <property type="evidence" value="ECO:0007669"/>
    <property type="project" value="TreeGrafter"/>
</dbReference>
<dbReference type="Gene3D" id="1.10.287.470">
    <property type="entry name" value="Helix hairpin bin"/>
    <property type="match status" value="1"/>
</dbReference>
<dbReference type="SUPFAM" id="SSF111369">
    <property type="entry name" value="HlyD-like secretion proteins"/>
    <property type="match status" value="1"/>
</dbReference>
<comment type="caution">
    <text evidence="5">The sequence shown here is derived from an EMBL/GenBank/DDBJ whole genome shotgun (WGS) entry which is preliminary data.</text>
</comment>
<sequence length="362" mass="39052">MKRIKTYITPILIITGFLLVIAFTLSSNKNKLDAKAEIGSTKTLVFPVTIISPEYQSLTGTYSSSGFFIPVNSMTLTSDISGRITATTLKDGSMIHKGQNIVSVYNETENIERQQNTIDRQLALETLQKAKSDLSKMESMLASNAVTSREVEEQRLAVNSAEARLNTINSIKKSTAIDAPISGTVHKSYVQSGSYLSPGTVLADIVDNSSLKLQIALLDKEVIKLSMGKKIEVVPDLYPNTKITGTVVYIAAQADANRSFMVEIQIPNSVHNPLKAGMSGTAIIHNDDIQKAMMIPVKAIVGSLQDPQVYILKGEKAVLTKITTGQVQGDHVVVLAGLSQTDSIIVTGQLNISDGSTVEVIK</sequence>
<dbReference type="AlphaFoldDB" id="A0A2T8HGR9"/>
<name>A0A2T8HGR9_9SPHI</name>
<dbReference type="GO" id="GO:1990281">
    <property type="term" value="C:efflux pump complex"/>
    <property type="evidence" value="ECO:0007669"/>
    <property type="project" value="TreeGrafter"/>
</dbReference>
<accession>A0A2T8HGR9</accession>